<dbReference type="GO" id="GO:0020037">
    <property type="term" value="F:heme binding"/>
    <property type="evidence" value="ECO:0007669"/>
    <property type="project" value="InterPro"/>
</dbReference>
<dbReference type="Gene3D" id="1.10.490.10">
    <property type="entry name" value="Globins"/>
    <property type="match status" value="1"/>
</dbReference>
<dbReference type="EMBL" id="JAFKMR010000012">
    <property type="protein sequence ID" value="MBN8743489.1"/>
    <property type="molecule type" value="Genomic_DNA"/>
</dbReference>
<dbReference type="GO" id="GO:0019825">
    <property type="term" value="F:oxygen binding"/>
    <property type="evidence" value="ECO:0007669"/>
    <property type="project" value="InterPro"/>
</dbReference>
<dbReference type="AlphaFoldDB" id="A0A8I1MUP9"/>
<dbReference type="InterPro" id="IPR012292">
    <property type="entry name" value="Globin/Proto"/>
</dbReference>
<reference evidence="1" key="1">
    <citation type="submission" date="2021-02" db="EMBL/GenBank/DDBJ databases">
        <title>Thiocyanate and organic carbon inputs drive convergent selection for specific autotrophic Afipia and Thiobacillus strains within complex microbiomes.</title>
        <authorList>
            <person name="Huddy R.J."/>
            <person name="Sachdeva R."/>
            <person name="Kadzinga F."/>
            <person name="Kantor R.S."/>
            <person name="Harrison S.T.L."/>
            <person name="Banfield J.F."/>
        </authorList>
    </citation>
    <scope>NUCLEOTIDE SEQUENCE</scope>
    <source>
        <strain evidence="1">SCN18_13_7_16_R3_B_64_19</strain>
    </source>
</reference>
<dbReference type="CDD" id="cd08916">
    <property type="entry name" value="TrHb3_P"/>
    <property type="match status" value="1"/>
</dbReference>
<comment type="caution">
    <text evidence="1">The sequence shown here is derived from an EMBL/GenBank/DDBJ whole genome shotgun (WGS) entry which is preliminary data.</text>
</comment>
<gene>
    <name evidence="1" type="ORF">J0I24_04195</name>
</gene>
<protein>
    <submittedName>
        <fullName evidence="1">Group III truncated hemoglobin</fullName>
    </submittedName>
</protein>
<sequence length="162" mass="18555">MTHPTASRITMPESQQSLFRQVLDATPAEIAPEDRRSVLAEQLRTQTGLDERALDRLVRRFYAHARLDPDLGPMFEAHVTDWQAHYARMVDFWASVGLLAGRYHRNALQAHRPLPLHPAHFARWLDLFDQTLQEEVSPAARAHLMTIAQRIAATLNSRLCSR</sequence>
<evidence type="ECO:0000313" key="1">
    <source>
        <dbReference type="EMBL" id="MBN8743489.1"/>
    </source>
</evidence>
<dbReference type="SUPFAM" id="SSF46458">
    <property type="entry name" value="Globin-like"/>
    <property type="match status" value="1"/>
</dbReference>
<organism evidence="1 2">
    <name type="scientific">Thiomonas arsenitoxydans (strain DSM 22701 / CIP 110005 / 3As)</name>
    <dbReference type="NCBI Taxonomy" id="426114"/>
    <lineage>
        <taxon>Bacteria</taxon>
        <taxon>Pseudomonadati</taxon>
        <taxon>Pseudomonadota</taxon>
        <taxon>Betaproteobacteria</taxon>
        <taxon>Burkholderiales</taxon>
        <taxon>Thiomonas</taxon>
    </lineage>
</organism>
<evidence type="ECO:0000313" key="2">
    <source>
        <dbReference type="Proteomes" id="UP000664800"/>
    </source>
</evidence>
<accession>A0A8I1MUP9</accession>
<name>A0A8I1MUP9_THIA3</name>
<dbReference type="Proteomes" id="UP000664800">
    <property type="component" value="Unassembled WGS sequence"/>
</dbReference>
<proteinExistence type="predicted"/>
<dbReference type="InterPro" id="IPR009050">
    <property type="entry name" value="Globin-like_sf"/>
</dbReference>